<evidence type="ECO:0000256" key="6">
    <source>
        <dbReference type="ARBA" id="ARBA00022927"/>
    </source>
</evidence>
<evidence type="ECO:0000256" key="3">
    <source>
        <dbReference type="ARBA" id="ARBA00017526"/>
    </source>
</evidence>
<dbReference type="Proteomes" id="UP000887565">
    <property type="component" value="Unplaced"/>
</dbReference>
<dbReference type="InterPro" id="IPR039481">
    <property type="entry name" value="EXOC2/Sec5_N_dom"/>
</dbReference>
<dbReference type="WBParaSite" id="nRc.2.0.1.t45312-RA">
    <property type="protein sequence ID" value="nRc.2.0.1.t45312-RA"/>
    <property type="gene ID" value="nRc.2.0.1.g45312"/>
</dbReference>
<keyword evidence="10" id="KW-1185">Reference proteome</keyword>
<feature type="domain" description="IPT/TIG" evidence="8">
    <location>
        <begin position="11"/>
        <end position="91"/>
    </location>
</feature>
<dbReference type="Pfam" id="PF01833">
    <property type="entry name" value="TIG"/>
    <property type="match status" value="1"/>
</dbReference>
<comment type="similarity">
    <text evidence="2 7">Belongs to the SEC5 family.</text>
</comment>
<keyword evidence="6 7" id="KW-0653">Protein transport</keyword>
<feature type="domain" description="Exocyst complex component EXOC2/Sec5 N-terminal" evidence="9">
    <location>
        <begin position="133"/>
        <end position="294"/>
    </location>
</feature>
<evidence type="ECO:0000259" key="8">
    <source>
        <dbReference type="Pfam" id="PF01833"/>
    </source>
</evidence>
<evidence type="ECO:0000256" key="2">
    <source>
        <dbReference type="ARBA" id="ARBA00010578"/>
    </source>
</evidence>
<reference evidence="11" key="1">
    <citation type="submission" date="2022-11" db="UniProtKB">
        <authorList>
            <consortium name="WormBaseParasite"/>
        </authorList>
    </citation>
    <scope>IDENTIFICATION</scope>
</reference>
<dbReference type="GO" id="GO:0006893">
    <property type="term" value="P:Golgi to plasma membrane transport"/>
    <property type="evidence" value="ECO:0007669"/>
    <property type="project" value="UniProtKB-UniRule"/>
</dbReference>
<evidence type="ECO:0000259" key="9">
    <source>
        <dbReference type="Pfam" id="PF15469"/>
    </source>
</evidence>
<dbReference type="GO" id="GO:0015031">
    <property type="term" value="P:protein transport"/>
    <property type="evidence" value="ECO:0007669"/>
    <property type="project" value="UniProtKB-KW"/>
</dbReference>
<dbReference type="Gene3D" id="2.60.40.10">
    <property type="entry name" value="Immunoglobulins"/>
    <property type="match status" value="1"/>
</dbReference>
<organism evidence="10 11">
    <name type="scientific">Romanomermis culicivorax</name>
    <name type="common">Nematode worm</name>
    <dbReference type="NCBI Taxonomy" id="13658"/>
    <lineage>
        <taxon>Eukaryota</taxon>
        <taxon>Metazoa</taxon>
        <taxon>Ecdysozoa</taxon>
        <taxon>Nematoda</taxon>
        <taxon>Enoplea</taxon>
        <taxon>Dorylaimia</taxon>
        <taxon>Mermithida</taxon>
        <taxon>Mermithoidea</taxon>
        <taxon>Mermithidae</taxon>
        <taxon>Romanomermis</taxon>
    </lineage>
</organism>
<dbReference type="InterPro" id="IPR002909">
    <property type="entry name" value="IPT_dom"/>
</dbReference>
<dbReference type="Pfam" id="PF15469">
    <property type="entry name" value="Sec5"/>
    <property type="match status" value="2"/>
</dbReference>
<comment type="function">
    <text evidence="1 7">Component of the exocyst complex involved in the docking of exocytic vesicles with fusion sites on the plasma membrane.</text>
</comment>
<dbReference type="OMA" id="ESKHAER"/>
<dbReference type="FunFam" id="2.60.40.10:FF:000196">
    <property type="entry name" value="Exocyst complex component 2"/>
    <property type="match status" value="1"/>
</dbReference>
<evidence type="ECO:0000256" key="1">
    <source>
        <dbReference type="ARBA" id="ARBA00002660"/>
    </source>
</evidence>
<comment type="subunit">
    <text evidence="7">Component of the exocyst complex.</text>
</comment>
<dbReference type="AlphaFoldDB" id="A0A915L479"/>
<sequence length="577" mass="65654">MTDRQQMAESPIVTGISPKDGIPGTQITIRGENLGLSQNDLVGVNICGSDCILSARWESSRKIVARVNQLKAGLGDVIVTTRSGGKGTCTVQFRLFNVQIGPLQESAVWVDESRTVPALQRESNNASNLVDDDPLQLSYHTKNQKLPDATLVDLYPDGSSNIRLENFVPAWFLLDNYPNASLEELKTGLVNAQRQSSSMGREGPRDFLKSNLSSFVRCVNALSELKSKLDIDAQNPQHWPLCSKVNSSALQANKLFADVLERKERADAARNALSVLQRFKFLFFLPRNIEAHMDKVGTRDARPKFFSTQIMDTRIKNLRRKRKIRDKIKDKEQIKNGMQSTERNRTEGKFLFGWTLPSVAFRKILAERFQLLKIPSVGKSDYALIFNDYTRAKSLFSETDIPLFKEAYSEVEQRVEKFRKALEEKLVEMPSTLDEQKKIIRYLLLLNPESTAGWTCLNASYHWLLGLLWDSQQKHHKAAVESAHLYDDDSDDEQLKNELTHRFYFVESVANVFNTKLQHFYKLGQSYIHGQLSLSSNLHKEDQVENFSDHKPVGRRGTSNKKSEIAWLCCNDDVDDC</sequence>
<evidence type="ECO:0000313" key="10">
    <source>
        <dbReference type="Proteomes" id="UP000887565"/>
    </source>
</evidence>
<evidence type="ECO:0000256" key="4">
    <source>
        <dbReference type="ARBA" id="ARBA00022448"/>
    </source>
</evidence>
<dbReference type="InterPro" id="IPR013783">
    <property type="entry name" value="Ig-like_fold"/>
</dbReference>
<dbReference type="PANTHER" id="PTHR13043:SF1">
    <property type="entry name" value="EXOCYST COMPLEX COMPONENT 2"/>
    <property type="match status" value="1"/>
</dbReference>
<name>A0A915L479_ROMCU</name>
<evidence type="ECO:0000256" key="5">
    <source>
        <dbReference type="ARBA" id="ARBA00022483"/>
    </source>
</evidence>
<dbReference type="SUPFAM" id="SSF81296">
    <property type="entry name" value="E set domains"/>
    <property type="match status" value="1"/>
</dbReference>
<keyword evidence="5 7" id="KW-0268">Exocytosis</keyword>
<proteinExistence type="inferred from homology"/>
<evidence type="ECO:0000313" key="11">
    <source>
        <dbReference type="WBParaSite" id="nRc.2.0.1.t45312-RA"/>
    </source>
</evidence>
<feature type="domain" description="Exocyst complex component EXOC2/Sec5 N-terminal" evidence="9">
    <location>
        <begin position="376"/>
        <end position="541"/>
    </location>
</feature>
<dbReference type="PANTHER" id="PTHR13043">
    <property type="entry name" value="EXOCYST COMPLEX COMPONENT SEC5"/>
    <property type="match status" value="1"/>
</dbReference>
<dbReference type="InterPro" id="IPR029175">
    <property type="entry name" value="EXOC2/Sec5"/>
</dbReference>
<dbReference type="InterPro" id="IPR014756">
    <property type="entry name" value="Ig_E-set"/>
</dbReference>
<protein>
    <recommendedName>
        <fullName evidence="3 7">Exocyst complex component 2</fullName>
    </recommendedName>
</protein>
<dbReference type="GO" id="GO:0006887">
    <property type="term" value="P:exocytosis"/>
    <property type="evidence" value="ECO:0007669"/>
    <property type="project" value="UniProtKB-KW"/>
</dbReference>
<dbReference type="GO" id="GO:0000145">
    <property type="term" value="C:exocyst"/>
    <property type="evidence" value="ECO:0007669"/>
    <property type="project" value="UniProtKB-UniRule"/>
</dbReference>
<evidence type="ECO:0000256" key="7">
    <source>
        <dbReference type="RuleBase" id="RU365069"/>
    </source>
</evidence>
<keyword evidence="4 7" id="KW-0813">Transport</keyword>
<accession>A0A915L479</accession>